<dbReference type="Proteomes" id="UP001215598">
    <property type="component" value="Unassembled WGS sequence"/>
</dbReference>
<evidence type="ECO:0008006" key="3">
    <source>
        <dbReference type="Google" id="ProtNLM"/>
    </source>
</evidence>
<protein>
    <recommendedName>
        <fullName evidence="3">F-box domain-containing protein</fullName>
    </recommendedName>
</protein>
<accession>A0AAD7HR51</accession>
<sequence length="524" mass="59651">MSTPVLSWFTGTNDIPTDFEAQEVRSIRDDAEDTMRRNNAQIERLEEKDEDDEIIESLTRNNESLSQIILRSRSILSPVRRIPPEVLTHIFLLSAPSLQELKFGTWYDLLEQSPWTLGRICRRWRAVALASPAIWSTIIIHGEYDAEPCSLPMLETQLIRSGTYPLEIFFDCERRRYDRTADMTLEALAKHTARWKTFYIVQTQLDRMPSVRGRVPLLEKVGVWESEEGQAGTDDGFSHPPQIAHFAIAPRLRSVEVVMCYPGFEWPWSQLTRYESRDPWEAHITALHRLKNLESCSLIIANGDYGDDEVPPYPSDRVLQLAKLRQLELSTERYVYGPFDWTCPSWLRLPALTELSIPDAMLDGLPRMLQLSRCSLTTLHITAGCPSVAAILPVFQSNPDITELLITLGRSSALRQTDIGPFIALLSLTPNAPILLPKLSTLILSNVPKDHQDSVGRMITSRWRTANPAVSRLRKLIYWIIGPRLASTLNILQREGLSVCARSEKGRILQKSYGDFPSSFDRDL</sequence>
<comment type="caution">
    <text evidence="1">The sequence shown here is derived from an EMBL/GenBank/DDBJ whole genome shotgun (WGS) entry which is preliminary data.</text>
</comment>
<evidence type="ECO:0000313" key="2">
    <source>
        <dbReference type="Proteomes" id="UP001215598"/>
    </source>
</evidence>
<dbReference type="AlphaFoldDB" id="A0AAD7HR51"/>
<keyword evidence="2" id="KW-1185">Reference proteome</keyword>
<gene>
    <name evidence="1" type="ORF">B0H16DRAFT_1894815</name>
</gene>
<proteinExistence type="predicted"/>
<reference evidence="1" key="1">
    <citation type="submission" date="2023-03" db="EMBL/GenBank/DDBJ databases">
        <title>Massive genome expansion in bonnet fungi (Mycena s.s.) driven by repeated elements and novel gene families across ecological guilds.</title>
        <authorList>
            <consortium name="Lawrence Berkeley National Laboratory"/>
            <person name="Harder C.B."/>
            <person name="Miyauchi S."/>
            <person name="Viragh M."/>
            <person name="Kuo A."/>
            <person name="Thoen E."/>
            <person name="Andreopoulos B."/>
            <person name="Lu D."/>
            <person name="Skrede I."/>
            <person name="Drula E."/>
            <person name="Henrissat B."/>
            <person name="Morin E."/>
            <person name="Kohler A."/>
            <person name="Barry K."/>
            <person name="LaButti K."/>
            <person name="Morin E."/>
            <person name="Salamov A."/>
            <person name="Lipzen A."/>
            <person name="Mereny Z."/>
            <person name="Hegedus B."/>
            <person name="Baldrian P."/>
            <person name="Stursova M."/>
            <person name="Weitz H."/>
            <person name="Taylor A."/>
            <person name="Grigoriev I.V."/>
            <person name="Nagy L.G."/>
            <person name="Martin F."/>
            <person name="Kauserud H."/>
        </authorList>
    </citation>
    <scope>NUCLEOTIDE SEQUENCE</scope>
    <source>
        <strain evidence="1">CBHHK182m</strain>
    </source>
</reference>
<dbReference type="EMBL" id="JARKIB010000187">
    <property type="protein sequence ID" value="KAJ7726391.1"/>
    <property type="molecule type" value="Genomic_DNA"/>
</dbReference>
<name>A0AAD7HR51_9AGAR</name>
<evidence type="ECO:0000313" key="1">
    <source>
        <dbReference type="EMBL" id="KAJ7726391.1"/>
    </source>
</evidence>
<organism evidence="1 2">
    <name type="scientific">Mycena metata</name>
    <dbReference type="NCBI Taxonomy" id="1033252"/>
    <lineage>
        <taxon>Eukaryota</taxon>
        <taxon>Fungi</taxon>
        <taxon>Dikarya</taxon>
        <taxon>Basidiomycota</taxon>
        <taxon>Agaricomycotina</taxon>
        <taxon>Agaricomycetes</taxon>
        <taxon>Agaricomycetidae</taxon>
        <taxon>Agaricales</taxon>
        <taxon>Marasmiineae</taxon>
        <taxon>Mycenaceae</taxon>
        <taxon>Mycena</taxon>
    </lineage>
</organism>